<feature type="signal peptide" evidence="2">
    <location>
        <begin position="1"/>
        <end position="22"/>
    </location>
</feature>
<dbReference type="OrthoDB" id="5961152at2"/>
<evidence type="ECO:0000313" key="4">
    <source>
        <dbReference type="Proteomes" id="UP000260351"/>
    </source>
</evidence>
<proteinExistence type="predicted"/>
<comment type="caution">
    <text evidence="3">The sequence shown here is derived from an EMBL/GenBank/DDBJ whole genome shotgun (WGS) entry which is preliminary data.</text>
</comment>
<feature type="transmembrane region" description="Helical" evidence="1">
    <location>
        <begin position="203"/>
        <end position="234"/>
    </location>
</feature>
<keyword evidence="1" id="KW-0812">Transmembrane</keyword>
<sequence>MTKRFLILATALALSVAAPCWAGVSVGSGGSISLGQGTIDLGGGDLAIDGQFNVAGGSVFGAGNVLINGTLEGGSGPLEVLGDWINNGSFNAGTGSVQLLDDTGSTAQVGGSSTFHALSMTSSAGGAFVLESGQAQRVLSSLTIQGSGSPVQIRSSNPPQAAELVLERGGSQNISNVGVSDVHATGEHLAPQQSNQGGTGNAFGWFGIGILAVPTLSLGGLILLILAFFGVALLRRGGA</sequence>
<keyword evidence="1" id="KW-1133">Transmembrane helix</keyword>
<evidence type="ECO:0000256" key="1">
    <source>
        <dbReference type="SAM" id="Phobius"/>
    </source>
</evidence>
<dbReference type="AlphaFoldDB" id="A0A3E1K6H2"/>
<dbReference type="EMBL" id="QUZK01000045">
    <property type="protein sequence ID" value="RFF29560.1"/>
    <property type="molecule type" value="Genomic_DNA"/>
</dbReference>
<reference evidence="3 4" key="1">
    <citation type="submission" date="2018-08" db="EMBL/GenBank/DDBJ databases">
        <title>Wenzhouxiangella salilacus sp. nov., a novel bacterium isolated from a saline lake in Xinjiang Province, China.</title>
        <authorList>
            <person name="Han S."/>
        </authorList>
    </citation>
    <scope>NUCLEOTIDE SEQUENCE [LARGE SCALE GENOMIC DNA]</scope>
    <source>
        <strain evidence="3 4">XDB06</strain>
    </source>
</reference>
<dbReference type="Proteomes" id="UP000260351">
    <property type="component" value="Unassembled WGS sequence"/>
</dbReference>
<evidence type="ECO:0000313" key="3">
    <source>
        <dbReference type="EMBL" id="RFF29560.1"/>
    </source>
</evidence>
<gene>
    <name evidence="3" type="ORF">DZC52_12175</name>
</gene>
<keyword evidence="2" id="KW-0732">Signal</keyword>
<evidence type="ECO:0000256" key="2">
    <source>
        <dbReference type="SAM" id="SignalP"/>
    </source>
</evidence>
<dbReference type="RefSeq" id="WP_116651424.1">
    <property type="nucleotide sequence ID" value="NZ_QUZK01000045.1"/>
</dbReference>
<keyword evidence="4" id="KW-1185">Reference proteome</keyword>
<organism evidence="3 4">
    <name type="scientific">Wenzhouxiangella sediminis</name>
    <dbReference type="NCBI Taxonomy" id="1792836"/>
    <lineage>
        <taxon>Bacteria</taxon>
        <taxon>Pseudomonadati</taxon>
        <taxon>Pseudomonadota</taxon>
        <taxon>Gammaproteobacteria</taxon>
        <taxon>Chromatiales</taxon>
        <taxon>Wenzhouxiangellaceae</taxon>
        <taxon>Wenzhouxiangella</taxon>
    </lineage>
</organism>
<feature type="chain" id="PRO_5017812516" evidence="2">
    <location>
        <begin position="23"/>
        <end position="239"/>
    </location>
</feature>
<keyword evidence="1" id="KW-0472">Membrane</keyword>
<name>A0A3E1K6H2_9GAMM</name>
<accession>A0A3E1K6H2</accession>
<protein>
    <submittedName>
        <fullName evidence="3">Uncharacterized protein</fullName>
    </submittedName>
</protein>